<sequence>MVQKTLHTQRLTLHPLGPEHKAALYDLDTNSEMMRYIFTGKPLTMEESTMVFSHLLQIAATDDRLGCWVGYSGNEFVGWWVLAPSENKTEGQDTPTPNDKRVEIGMRVSPNVWRQGYAKEGLQAMLRYCVEDLGAEEVYGETMAVNMGSRNAMAKCGLKHVRTWHNKYEDFTPAPGIEEGEVEYRMTKEEWLSLNSNNSTIYIAWRRYASALGPGHQQTYGSTDPIQHSAITASGKENNTATVASETESGDAALPDTNAQRGVQKIEAVTAAWSKWSLAALLFNIWMIFLVNGLRLSVLSSLTPYVTSSFSSHSLLTVIYIVASALVSATYIPMAKLLDVWGRAEGFLLMVSCATLGTILMATSKNLATFCAAEVFYSIGFAGIIYTVAVLAADVTSLRNRGLAFAFTSSPYMITAFAGSRAAQGFLDNVSWQWGFGAFAIIVPVVCAPLYILLKFHFSKAKDHGIIAPERSPYSLPRQFWEGVIEFDLPGVFLFAAGLTVFLLPFTLASTAPSGWKTPYIIAMIVVGFAVLVAFALYETHLARSPFLNHKFLTDRTVIGACLFNFTYQISYYCWNSYFTSFLQVVCNLSVANAGYVNSTFQVVSGVLLFIVGYFIRLTGRFKWLFFACLPIYMLGLGLMIHFRQPNQYIGYIVMCEIFISVGGSVFVLLVQIAVLACVDHQHVAAVLALLYVTGGIGDAVGNTVSGAIWTNTFAKELARKLPAEELPKLVTIYSSLKVQLAYPVGSEGRVAIQEAYGYAQTRMLAAGVGIMTLCFLWAFLIRNLNVKVNKQTKGVVF</sequence>
<feature type="transmembrane region" description="Helical" evidence="10">
    <location>
        <begin position="764"/>
        <end position="782"/>
    </location>
</feature>
<comment type="caution">
    <text evidence="13">The sequence shown here is derived from an EMBL/GenBank/DDBJ whole genome shotgun (WGS) entry which is preliminary data.</text>
</comment>
<feature type="transmembrane region" description="Helical" evidence="10">
    <location>
        <begin position="375"/>
        <end position="395"/>
    </location>
</feature>
<keyword evidence="8" id="KW-0406">Ion transport</keyword>
<dbReference type="SUPFAM" id="SSF103473">
    <property type="entry name" value="MFS general substrate transporter"/>
    <property type="match status" value="2"/>
</dbReference>
<feature type="domain" description="N-acetyltransferase" evidence="12">
    <location>
        <begin position="11"/>
        <end position="189"/>
    </location>
</feature>
<dbReference type="Gene3D" id="3.40.630.30">
    <property type="match status" value="1"/>
</dbReference>
<evidence type="ECO:0000259" key="12">
    <source>
        <dbReference type="PROSITE" id="PS51186"/>
    </source>
</evidence>
<feature type="transmembrane region" description="Helical" evidence="10">
    <location>
        <begin position="599"/>
        <end position="617"/>
    </location>
</feature>
<evidence type="ECO:0000256" key="7">
    <source>
        <dbReference type="ARBA" id="ARBA00023004"/>
    </source>
</evidence>
<evidence type="ECO:0000256" key="3">
    <source>
        <dbReference type="ARBA" id="ARBA00022448"/>
    </source>
</evidence>
<keyword evidence="14" id="KW-1185">Reference proteome</keyword>
<feature type="transmembrane region" description="Helical" evidence="10">
    <location>
        <begin position="684"/>
        <end position="710"/>
    </location>
</feature>
<dbReference type="Proteomes" id="UP000490939">
    <property type="component" value="Unassembled WGS sequence"/>
</dbReference>
<keyword evidence="5 10" id="KW-0812">Transmembrane</keyword>
<dbReference type="InterPro" id="IPR011701">
    <property type="entry name" value="MFS"/>
</dbReference>
<feature type="transmembrane region" description="Helical" evidence="10">
    <location>
        <begin position="432"/>
        <end position="454"/>
    </location>
</feature>
<dbReference type="InterPro" id="IPR016181">
    <property type="entry name" value="Acyl_CoA_acyltransferase"/>
</dbReference>
<dbReference type="InterPro" id="IPR020846">
    <property type="entry name" value="MFS_dom"/>
</dbReference>
<feature type="transmembrane region" description="Helical" evidence="10">
    <location>
        <begin position="649"/>
        <end position="677"/>
    </location>
</feature>
<dbReference type="GO" id="GO:0016747">
    <property type="term" value="F:acyltransferase activity, transferring groups other than amino-acyl groups"/>
    <property type="evidence" value="ECO:0007669"/>
    <property type="project" value="InterPro"/>
</dbReference>
<dbReference type="GO" id="GO:0005886">
    <property type="term" value="C:plasma membrane"/>
    <property type="evidence" value="ECO:0007669"/>
    <property type="project" value="TreeGrafter"/>
</dbReference>
<comment type="similarity">
    <text evidence="2">Belongs to the major facilitator superfamily.</text>
</comment>
<dbReference type="EMBL" id="WNWR01000010">
    <property type="protein sequence ID" value="KAE9994274.1"/>
    <property type="molecule type" value="Genomic_DNA"/>
</dbReference>
<protein>
    <recommendedName>
        <fullName evidence="15">Major facilitator superfamily (MFS) profile domain-containing protein</fullName>
    </recommendedName>
</protein>
<keyword evidence="3" id="KW-0813">Transport</keyword>
<evidence type="ECO:0000256" key="5">
    <source>
        <dbReference type="ARBA" id="ARBA00022692"/>
    </source>
</evidence>
<keyword evidence="4" id="KW-0410">Iron transport</keyword>
<dbReference type="AlphaFoldDB" id="A0A8H3VRX1"/>
<evidence type="ECO:0000256" key="6">
    <source>
        <dbReference type="ARBA" id="ARBA00022989"/>
    </source>
</evidence>
<evidence type="ECO:0000256" key="4">
    <source>
        <dbReference type="ARBA" id="ARBA00022496"/>
    </source>
</evidence>
<feature type="transmembrane region" description="Helical" evidence="10">
    <location>
        <begin position="558"/>
        <end position="579"/>
    </location>
</feature>
<feature type="transmembrane region" description="Helical" evidence="10">
    <location>
        <begin position="402"/>
        <end position="420"/>
    </location>
</feature>
<feature type="transmembrane region" description="Helical" evidence="10">
    <location>
        <begin position="487"/>
        <end position="508"/>
    </location>
</feature>
<dbReference type="PROSITE" id="PS51186">
    <property type="entry name" value="GNAT"/>
    <property type="match status" value="1"/>
</dbReference>
<feature type="domain" description="Major facilitator superfamily (MFS) profile" evidence="11">
    <location>
        <begin position="281"/>
        <end position="785"/>
    </location>
</feature>
<feature type="transmembrane region" description="Helical" evidence="10">
    <location>
        <begin position="520"/>
        <end position="538"/>
    </location>
</feature>
<feature type="transmembrane region" description="Helical" evidence="10">
    <location>
        <begin position="314"/>
        <end position="334"/>
    </location>
</feature>
<dbReference type="Pfam" id="PF07690">
    <property type="entry name" value="MFS_1"/>
    <property type="match status" value="1"/>
</dbReference>
<dbReference type="FunFam" id="1.20.1250.20:FF:000284">
    <property type="entry name" value="Siderophore iron transporter mirB"/>
    <property type="match status" value="1"/>
</dbReference>
<evidence type="ECO:0000256" key="9">
    <source>
        <dbReference type="ARBA" id="ARBA00023136"/>
    </source>
</evidence>
<feature type="transmembrane region" description="Helical" evidence="10">
    <location>
        <begin position="346"/>
        <end position="363"/>
    </location>
</feature>
<feature type="transmembrane region" description="Helical" evidence="10">
    <location>
        <begin position="276"/>
        <end position="294"/>
    </location>
</feature>
<keyword evidence="9 10" id="KW-0472">Membrane</keyword>
<evidence type="ECO:0000256" key="1">
    <source>
        <dbReference type="ARBA" id="ARBA00004141"/>
    </source>
</evidence>
<evidence type="ECO:0008006" key="15">
    <source>
        <dbReference type="Google" id="ProtNLM"/>
    </source>
</evidence>
<name>A0A8H3VRX1_VENIN</name>
<feature type="transmembrane region" description="Helical" evidence="10">
    <location>
        <begin position="624"/>
        <end position="643"/>
    </location>
</feature>
<dbReference type="PANTHER" id="PTHR23501:SF50">
    <property type="entry name" value="MFS SIDEROCHROME IRON TRANSPORTER MIRB (AFU_ORTHOLOGUE AFUA_3G03640)-RELATED"/>
    <property type="match status" value="1"/>
</dbReference>
<keyword evidence="7" id="KW-0408">Iron</keyword>
<dbReference type="GO" id="GO:0022857">
    <property type="term" value="F:transmembrane transporter activity"/>
    <property type="evidence" value="ECO:0007669"/>
    <property type="project" value="InterPro"/>
</dbReference>
<evidence type="ECO:0000256" key="10">
    <source>
        <dbReference type="SAM" id="Phobius"/>
    </source>
</evidence>
<organism evidence="13 14">
    <name type="scientific">Venturia inaequalis</name>
    <name type="common">Apple scab fungus</name>
    <dbReference type="NCBI Taxonomy" id="5025"/>
    <lineage>
        <taxon>Eukaryota</taxon>
        <taxon>Fungi</taxon>
        <taxon>Dikarya</taxon>
        <taxon>Ascomycota</taxon>
        <taxon>Pezizomycotina</taxon>
        <taxon>Dothideomycetes</taxon>
        <taxon>Pleosporomycetidae</taxon>
        <taxon>Venturiales</taxon>
        <taxon>Venturiaceae</taxon>
        <taxon>Venturia</taxon>
    </lineage>
</organism>
<evidence type="ECO:0000259" key="11">
    <source>
        <dbReference type="PROSITE" id="PS50850"/>
    </source>
</evidence>
<dbReference type="InterPro" id="IPR000182">
    <property type="entry name" value="GNAT_dom"/>
</dbReference>
<dbReference type="GO" id="GO:0010106">
    <property type="term" value="P:cellular response to iron ion starvation"/>
    <property type="evidence" value="ECO:0007669"/>
    <property type="project" value="UniProtKB-ARBA"/>
</dbReference>
<evidence type="ECO:0000256" key="8">
    <source>
        <dbReference type="ARBA" id="ARBA00023065"/>
    </source>
</evidence>
<dbReference type="GO" id="GO:0006826">
    <property type="term" value="P:iron ion transport"/>
    <property type="evidence" value="ECO:0007669"/>
    <property type="project" value="UniProtKB-KW"/>
</dbReference>
<dbReference type="PROSITE" id="PS50850">
    <property type="entry name" value="MFS"/>
    <property type="match status" value="1"/>
</dbReference>
<comment type="subcellular location">
    <subcellularLocation>
        <location evidence="1">Membrane</location>
        <topology evidence="1">Multi-pass membrane protein</topology>
    </subcellularLocation>
</comment>
<dbReference type="FunFam" id="1.20.1250.20:FF:000302">
    <property type="entry name" value="MFS siderochrome iron transporter MirB"/>
    <property type="match status" value="1"/>
</dbReference>
<dbReference type="InterPro" id="IPR036259">
    <property type="entry name" value="MFS_trans_sf"/>
</dbReference>
<dbReference type="PANTHER" id="PTHR23501">
    <property type="entry name" value="MAJOR FACILITATOR SUPERFAMILY"/>
    <property type="match status" value="1"/>
</dbReference>
<dbReference type="SUPFAM" id="SSF55729">
    <property type="entry name" value="Acyl-CoA N-acyltransferases (Nat)"/>
    <property type="match status" value="1"/>
</dbReference>
<proteinExistence type="inferred from homology"/>
<reference evidence="13 14" key="1">
    <citation type="submission" date="2019-07" db="EMBL/GenBank/DDBJ databases">
        <title>Venturia inaequalis Genome Resource.</title>
        <authorList>
            <person name="Lichtner F.J."/>
        </authorList>
    </citation>
    <scope>NUCLEOTIDE SEQUENCE [LARGE SCALE GENOMIC DNA]</scope>
    <source>
        <strain evidence="13 14">DMI_063113</strain>
    </source>
</reference>
<evidence type="ECO:0000313" key="14">
    <source>
        <dbReference type="Proteomes" id="UP000490939"/>
    </source>
</evidence>
<evidence type="ECO:0000313" key="13">
    <source>
        <dbReference type="EMBL" id="KAE9994274.1"/>
    </source>
</evidence>
<evidence type="ECO:0000256" key="2">
    <source>
        <dbReference type="ARBA" id="ARBA00008335"/>
    </source>
</evidence>
<dbReference type="Gene3D" id="1.20.1250.20">
    <property type="entry name" value="MFS general substrate transporter like domains"/>
    <property type="match status" value="2"/>
</dbReference>
<dbReference type="Pfam" id="PF13302">
    <property type="entry name" value="Acetyltransf_3"/>
    <property type="match status" value="1"/>
</dbReference>
<keyword evidence="6 10" id="KW-1133">Transmembrane helix</keyword>
<gene>
    <name evidence="13" type="ORF">EG327_000119</name>
</gene>
<accession>A0A8H3VRX1</accession>